<dbReference type="OrthoDB" id="4794368at2"/>
<feature type="compositionally biased region" description="Pro residues" evidence="1">
    <location>
        <begin position="60"/>
        <end position="75"/>
    </location>
</feature>
<accession>A0A0F0LVI6</accession>
<evidence type="ECO:0000313" key="4">
    <source>
        <dbReference type="Proteomes" id="UP000033451"/>
    </source>
</evidence>
<keyword evidence="2" id="KW-0472">Membrane</keyword>
<evidence type="ECO:0008006" key="5">
    <source>
        <dbReference type="Google" id="ProtNLM"/>
    </source>
</evidence>
<feature type="compositionally biased region" description="Pro residues" evidence="1">
    <location>
        <begin position="1"/>
        <end position="13"/>
    </location>
</feature>
<keyword evidence="2" id="KW-0812">Transmembrane</keyword>
<comment type="caution">
    <text evidence="3">The sequence shown here is derived from an EMBL/GenBank/DDBJ whole genome shotgun (WGS) entry which is preliminary data.</text>
</comment>
<dbReference type="EMBL" id="JYIY01000072">
    <property type="protein sequence ID" value="KJL36689.1"/>
    <property type="molecule type" value="Genomic_DNA"/>
</dbReference>
<proteinExistence type="predicted"/>
<feature type="transmembrane region" description="Helical" evidence="2">
    <location>
        <begin position="80"/>
        <end position="97"/>
    </location>
</feature>
<dbReference type="Proteomes" id="UP000033451">
    <property type="component" value="Unassembled WGS sequence"/>
</dbReference>
<evidence type="ECO:0000313" key="3">
    <source>
        <dbReference type="EMBL" id="KJL36689.1"/>
    </source>
</evidence>
<dbReference type="PATRIC" id="fig|400772.4.peg.1462"/>
<evidence type="ECO:0000256" key="2">
    <source>
        <dbReference type="SAM" id="Phobius"/>
    </source>
</evidence>
<gene>
    <name evidence="3" type="ORF">RR49_01440</name>
</gene>
<reference evidence="3 4" key="1">
    <citation type="submission" date="2015-02" db="EMBL/GenBank/DDBJ databases">
        <title>Draft genome sequences of ten Microbacterium spp. with emphasis on heavy metal contaminated environments.</title>
        <authorList>
            <person name="Corretto E."/>
        </authorList>
    </citation>
    <scope>NUCLEOTIDE SEQUENCE [LARGE SCALE GENOMIC DNA]</scope>
    <source>
        <strain evidence="3 4">DSM 18659</strain>
    </source>
</reference>
<dbReference type="RefSeq" id="WP_048809103.1">
    <property type="nucleotide sequence ID" value="NZ_JYIY01000072.1"/>
</dbReference>
<feature type="transmembrane region" description="Helical" evidence="2">
    <location>
        <begin position="132"/>
        <end position="156"/>
    </location>
</feature>
<name>A0A0F0LVI6_9MICO</name>
<feature type="region of interest" description="Disordered" evidence="1">
    <location>
        <begin position="1"/>
        <end position="76"/>
    </location>
</feature>
<protein>
    <recommendedName>
        <fullName evidence="5">DUF4190 domain-containing protein</fullName>
    </recommendedName>
</protein>
<dbReference type="AlphaFoldDB" id="A0A0F0LVI6"/>
<keyword evidence="4" id="KW-1185">Reference proteome</keyword>
<evidence type="ECO:0000256" key="1">
    <source>
        <dbReference type="SAM" id="MobiDB-lite"/>
    </source>
</evidence>
<organism evidence="3 4">
    <name type="scientific">Microbacterium ginsengisoli</name>
    <dbReference type="NCBI Taxonomy" id="400772"/>
    <lineage>
        <taxon>Bacteria</taxon>
        <taxon>Bacillati</taxon>
        <taxon>Actinomycetota</taxon>
        <taxon>Actinomycetes</taxon>
        <taxon>Micrococcales</taxon>
        <taxon>Microbacteriaceae</taxon>
        <taxon>Microbacterium</taxon>
    </lineage>
</organism>
<keyword evidence="2" id="KW-1133">Transmembrane helix</keyword>
<sequence length="313" mass="30422">MTSVPPPESPTPPNDGEAAPPTGAPAADPPAPVTSPASGAGESGVAPSIEAPDSTSPAGPALPPPPAYPAPPRPSSGPRAGGLAIAALVVGIAAFVFGLAPGLGILIGGTAVVLGIVALVKGARKGFPVTGIILGALGVLASIATTIALIVGLSLLPTIVERSASASPQTLPSATPRDEASVAPGAGAVPTGFDDVDAAVLADIVADPDGHVGEKVVVYGFVSQFDEATGPCLALLGVGAAQSTSSWDYPHDVIGGGGDGITCPTLEGVLEGDHLKLWVTVAGSYTYGAVSGEDVSAPAFDIAHVELLEPLTS</sequence>